<dbReference type="EMBL" id="QNRI01000003">
    <property type="protein sequence ID" value="RBO99883.1"/>
    <property type="molecule type" value="Genomic_DNA"/>
</dbReference>
<evidence type="ECO:0000256" key="1">
    <source>
        <dbReference type="SAM" id="Phobius"/>
    </source>
</evidence>
<keyword evidence="1" id="KW-0472">Membrane</keyword>
<sequence length="81" mass="9333">MWKMCVNMLLIVKLAYGGYFMNKKLYLFLLLLIAVPFIGDLFIHSESTATIINIIALAVLLILVIYFRIAFRGIDHRKNAE</sequence>
<feature type="transmembrane region" description="Helical" evidence="1">
    <location>
        <begin position="25"/>
        <end position="43"/>
    </location>
</feature>
<proteinExistence type="predicted"/>
<name>A0A366EBW8_9BACI</name>
<keyword evidence="1" id="KW-1133">Transmembrane helix</keyword>
<keyword evidence="1" id="KW-0812">Transmembrane</keyword>
<dbReference type="AlphaFoldDB" id="A0A366EBW8"/>
<reference evidence="2 3" key="1">
    <citation type="submission" date="2018-06" db="EMBL/GenBank/DDBJ databases">
        <title>Genomic Encyclopedia of Type Strains, Phase IV (KMG-IV): sequencing the most valuable type-strain genomes for metagenomic binning, comparative biology and taxonomic classification.</title>
        <authorList>
            <person name="Goeker M."/>
        </authorList>
    </citation>
    <scope>NUCLEOTIDE SEQUENCE [LARGE SCALE GENOMIC DNA]</scope>
    <source>
        <strain evidence="2 3">DSM 15140</strain>
    </source>
</reference>
<dbReference type="Proteomes" id="UP000252254">
    <property type="component" value="Unassembled WGS sequence"/>
</dbReference>
<gene>
    <name evidence="2" type="ORF">DES48_103210</name>
</gene>
<organism evidence="2 3">
    <name type="scientific">Paraliobacillus ryukyuensis</name>
    <dbReference type="NCBI Taxonomy" id="200904"/>
    <lineage>
        <taxon>Bacteria</taxon>
        <taxon>Bacillati</taxon>
        <taxon>Bacillota</taxon>
        <taxon>Bacilli</taxon>
        <taxon>Bacillales</taxon>
        <taxon>Bacillaceae</taxon>
        <taxon>Paraliobacillus</taxon>
    </lineage>
</organism>
<evidence type="ECO:0000313" key="3">
    <source>
        <dbReference type="Proteomes" id="UP000252254"/>
    </source>
</evidence>
<comment type="caution">
    <text evidence="2">The sequence shown here is derived from an EMBL/GenBank/DDBJ whole genome shotgun (WGS) entry which is preliminary data.</text>
</comment>
<evidence type="ECO:0000313" key="2">
    <source>
        <dbReference type="EMBL" id="RBO99883.1"/>
    </source>
</evidence>
<feature type="transmembrane region" description="Helical" evidence="1">
    <location>
        <begin position="49"/>
        <end position="71"/>
    </location>
</feature>
<protein>
    <submittedName>
        <fullName evidence="2">Uncharacterized protein</fullName>
    </submittedName>
</protein>
<keyword evidence="3" id="KW-1185">Reference proteome</keyword>
<accession>A0A366EBW8</accession>